<sequence length="102" mass="11777">MVVLEERRDSGTTDAVWTKPALMWVVTSSIGFGETCLRQVNGEFFEFLVKEWSVAVFEESLMRAFSYGVCSYWGLSSIRWPLLTLEFDCLVWSLRSFGAVWM</sequence>
<evidence type="ECO:0000313" key="1">
    <source>
        <dbReference type="EMBL" id="KAH0866424.1"/>
    </source>
</evidence>
<proteinExistence type="predicted"/>
<dbReference type="EMBL" id="JAGKQM010000018">
    <property type="protein sequence ID" value="KAH0866424.1"/>
    <property type="molecule type" value="Genomic_DNA"/>
</dbReference>
<accession>A0ABQ7YE17</accession>
<gene>
    <name evidence="1" type="ORF">HID58_083635</name>
</gene>
<dbReference type="Proteomes" id="UP000824890">
    <property type="component" value="Unassembled WGS sequence"/>
</dbReference>
<reference evidence="1 2" key="1">
    <citation type="submission" date="2021-05" db="EMBL/GenBank/DDBJ databases">
        <title>Genome Assembly of Synthetic Allotetraploid Brassica napus Reveals Homoeologous Exchanges between Subgenomes.</title>
        <authorList>
            <person name="Davis J.T."/>
        </authorList>
    </citation>
    <scope>NUCLEOTIDE SEQUENCE [LARGE SCALE GENOMIC DNA]</scope>
    <source>
        <strain evidence="2">cv. Da-Ae</strain>
        <tissue evidence="1">Seedling</tissue>
    </source>
</reference>
<evidence type="ECO:0000313" key="2">
    <source>
        <dbReference type="Proteomes" id="UP000824890"/>
    </source>
</evidence>
<name>A0ABQ7YE17_BRANA</name>
<comment type="caution">
    <text evidence="1">The sequence shown here is derived from an EMBL/GenBank/DDBJ whole genome shotgun (WGS) entry which is preliminary data.</text>
</comment>
<keyword evidence="2" id="KW-1185">Reference proteome</keyword>
<organism evidence="1 2">
    <name type="scientific">Brassica napus</name>
    <name type="common">Rape</name>
    <dbReference type="NCBI Taxonomy" id="3708"/>
    <lineage>
        <taxon>Eukaryota</taxon>
        <taxon>Viridiplantae</taxon>
        <taxon>Streptophyta</taxon>
        <taxon>Embryophyta</taxon>
        <taxon>Tracheophyta</taxon>
        <taxon>Spermatophyta</taxon>
        <taxon>Magnoliopsida</taxon>
        <taxon>eudicotyledons</taxon>
        <taxon>Gunneridae</taxon>
        <taxon>Pentapetalae</taxon>
        <taxon>rosids</taxon>
        <taxon>malvids</taxon>
        <taxon>Brassicales</taxon>
        <taxon>Brassicaceae</taxon>
        <taxon>Brassiceae</taxon>
        <taxon>Brassica</taxon>
    </lineage>
</organism>
<protein>
    <submittedName>
        <fullName evidence="1">Uncharacterized protein</fullName>
    </submittedName>
</protein>